<dbReference type="EMBL" id="JBBNAF010000011">
    <property type="protein sequence ID" value="KAK9098859.1"/>
    <property type="molecule type" value="Genomic_DNA"/>
</dbReference>
<evidence type="ECO:0000313" key="1">
    <source>
        <dbReference type="EMBL" id="KAK9098859.1"/>
    </source>
</evidence>
<reference evidence="1 2" key="1">
    <citation type="submission" date="2024-01" db="EMBL/GenBank/DDBJ databases">
        <title>Genome assemblies of Stephania.</title>
        <authorList>
            <person name="Yang L."/>
        </authorList>
    </citation>
    <scope>NUCLEOTIDE SEQUENCE [LARGE SCALE GENOMIC DNA]</scope>
    <source>
        <strain evidence="1">YNDBR</strain>
        <tissue evidence="1">Leaf</tissue>
    </source>
</reference>
<name>A0AAP0F1E1_9MAGN</name>
<comment type="caution">
    <text evidence="1">The sequence shown here is derived from an EMBL/GenBank/DDBJ whole genome shotgun (WGS) entry which is preliminary data.</text>
</comment>
<keyword evidence="2" id="KW-1185">Reference proteome</keyword>
<organism evidence="1 2">
    <name type="scientific">Stephania yunnanensis</name>
    <dbReference type="NCBI Taxonomy" id="152371"/>
    <lineage>
        <taxon>Eukaryota</taxon>
        <taxon>Viridiplantae</taxon>
        <taxon>Streptophyta</taxon>
        <taxon>Embryophyta</taxon>
        <taxon>Tracheophyta</taxon>
        <taxon>Spermatophyta</taxon>
        <taxon>Magnoliopsida</taxon>
        <taxon>Ranunculales</taxon>
        <taxon>Menispermaceae</taxon>
        <taxon>Menispermoideae</taxon>
        <taxon>Cissampelideae</taxon>
        <taxon>Stephania</taxon>
    </lineage>
</organism>
<proteinExistence type="predicted"/>
<accession>A0AAP0F1E1</accession>
<evidence type="ECO:0000313" key="2">
    <source>
        <dbReference type="Proteomes" id="UP001420932"/>
    </source>
</evidence>
<gene>
    <name evidence="1" type="ORF">Syun_025904</name>
</gene>
<protein>
    <submittedName>
        <fullName evidence="1">Uncharacterized protein</fullName>
    </submittedName>
</protein>
<dbReference type="Proteomes" id="UP001420932">
    <property type="component" value="Unassembled WGS sequence"/>
</dbReference>
<dbReference type="AlphaFoldDB" id="A0AAP0F1E1"/>
<sequence length="57" mass="6584">MFAFSLKASTPNCGHHSCVARLNVLKIDQLEKIIQITGSQEIESWRNERSSYAWEMK</sequence>